<dbReference type="Proteomes" id="UP001164929">
    <property type="component" value="Chromosome 7"/>
</dbReference>
<protein>
    <submittedName>
        <fullName evidence="1">Uncharacterized protein</fullName>
    </submittedName>
</protein>
<reference evidence="1" key="1">
    <citation type="journal article" date="2023" name="Mol. Ecol. Resour.">
        <title>Chromosome-level genome assembly of a triploid poplar Populus alba 'Berolinensis'.</title>
        <authorList>
            <person name="Chen S."/>
            <person name="Yu Y."/>
            <person name="Wang X."/>
            <person name="Wang S."/>
            <person name="Zhang T."/>
            <person name="Zhou Y."/>
            <person name="He R."/>
            <person name="Meng N."/>
            <person name="Wang Y."/>
            <person name="Liu W."/>
            <person name="Liu Z."/>
            <person name="Liu J."/>
            <person name="Guo Q."/>
            <person name="Huang H."/>
            <person name="Sederoff R.R."/>
            <person name="Wang G."/>
            <person name="Qu G."/>
            <person name="Chen S."/>
        </authorList>
    </citation>
    <scope>NUCLEOTIDE SEQUENCE</scope>
    <source>
        <strain evidence="1">SC-2020</strain>
    </source>
</reference>
<gene>
    <name evidence="1" type="ORF">NC653_018696</name>
</gene>
<dbReference type="EMBL" id="JAQIZT010000007">
    <property type="protein sequence ID" value="KAJ6990234.1"/>
    <property type="molecule type" value="Genomic_DNA"/>
</dbReference>
<comment type="caution">
    <text evidence="1">The sequence shown here is derived from an EMBL/GenBank/DDBJ whole genome shotgun (WGS) entry which is preliminary data.</text>
</comment>
<evidence type="ECO:0000313" key="1">
    <source>
        <dbReference type="EMBL" id="KAJ6990234.1"/>
    </source>
</evidence>
<organism evidence="1 2">
    <name type="scientific">Populus alba x Populus x berolinensis</name>
    <dbReference type="NCBI Taxonomy" id="444605"/>
    <lineage>
        <taxon>Eukaryota</taxon>
        <taxon>Viridiplantae</taxon>
        <taxon>Streptophyta</taxon>
        <taxon>Embryophyta</taxon>
        <taxon>Tracheophyta</taxon>
        <taxon>Spermatophyta</taxon>
        <taxon>Magnoliopsida</taxon>
        <taxon>eudicotyledons</taxon>
        <taxon>Gunneridae</taxon>
        <taxon>Pentapetalae</taxon>
        <taxon>rosids</taxon>
        <taxon>fabids</taxon>
        <taxon>Malpighiales</taxon>
        <taxon>Salicaceae</taxon>
        <taxon>Saliceae</taxon>
        <taxon>Populus</taxon>
    </lineage>
</organism>
<evidence type="ECO:0000313" key="2">
    <source>
        <dbReference type="Proteomes" id="UP001164929"/>
    </source>
</evidence>
<keyword evidence="2" id="KW-1185">Reference proteome</keyword>
<dbReference type="AlphaFoldDB" id="A0AAD6QH43"/>
<sequence>MKRRRAEPRGVSQASAYECLTGCSHRKFEDSLEKGQGPSVEASQE</sequence>
<accession>A0AAD6QH43</accession>
<name>A0AAD6QH43_9ROSI</name>
<proteinExistence type="predicted"/>